<dbReference type="Proteomes" id="UP000008022">
    <property type="component" value="Unassembled WGS sequence"/>
</dbReference>
<keyword evidence="2" id="KW-1185">Reference proteome</keyword>
<dbReference type="EnsemblPlants" id="ORUFI04G10180.1">
    <property type="protein sequence ID" value="ORUFI04G10180.1"/>
    <property type="gene ID" value="ORUFI04G10180"/>
</dbReference>
<organism evidence="1 2">
    <name type="scientific">Oryza rufipogon</name>
    <name type="common">Brownbeard rice</name>
    <name type="synonym">Asian wild rice</name>
    <dbReference type="NCBI Taxonomy" id="4529"/>
    <lineage>
        <taxon>Eukaryota</taxon>
        <taxon>Viridiplantae</taxon>
        <taxon>Streptophyta</taxon>
        <taxon>Embryophyta</taxon>
        <taxon>Tracheophyta</taxon>
        <taxon>Spermatophyta</taxon>
        <taxon>Magnoliopsida</taxon>
        <taxon>Liliopsida</taxon>
        <taxon>Poales</taxon>
        <taxon>Poaceae</taxon>
        <taxon>BOP clade</taxon>
        <taxon>Oryzoideae</taxon>
        <taxon>Oryzeae</taxon>
        <taxon>Oryzinae</taxon>
        <taxon>Oryza</taxon>
    </lineage>
</organism>
<accession>A0A0E0P7U7</accession>
<dbReference type="OMA" id="HTYPNAR"/>
<proteinExistence type="predicted"/>
<sequence length="117" mass="12561">MMPSTLAAGASWHLAANKCTPTATVELAVKPNRNPKCQGCCWRNHTYPNARLLATDVGLRDQGGDYVARLRPPSATRDRLPAAMRGPNAIAVSPDVWDALGLGTTCTKDRKYIVSLG</sequence>
<reference evidence="2" key="1">
    <citation type="submission" date="2013-06" db="EMBL/GenBank/DDBJ databases">
        <authorList>
            <person name="Zhao Q."/>
        </authorList>
    </citation>
    <scope>NUCLEOTIDE SEQUENCE</scope>
    <source>
        <strain evidence="2">cv. W1943</strain>
    </source>
</reference>
<evidence type="ECO:0000313" key="1">
    <source>
        <dbReference type="EnsemblPlants" id="ORUFI04G10180.1"/>
    </source>
</evidence>
<reference evidence="1" key="2">
    <citation type="submission" date="2015-06" db="UniProtKB">
        <authorList>
            <consortium name="EnsemblPlants"/>
        </authorList>
    </citation>
    <scope>IDENTIFICATION</scope>
</reference>
<evidence type="ECO:0000313" key="2">
    <source>
        <dbReference type="Proteomes" id="UP000008022"/>
    </source>
</evidence>
<dbReference type="Gramene" id="ORUFI04G10180.1">
    <property type="protein sequence ID" value="ORUFI04G10180.1"/>
    <property type="gene ID" value="ORUFI04G10180"/>
</dbReference>
<name>A0A0E0P7U7_ORYRU</name>
<protein>
    <submittedName>
        <fullName evidence="1">Uncharacterized protein</fullName>
    </submittedName>
</protein>
<dbReference type="AlphaFoldDB" id="A0A0E0P7U7"/>
<dbReference type="HOGENOM" id="CLU_2088769_0_0_1"/>